<name>A0A9N9VTX5_9HYPO</name>
<evidence type="ECO:0000256" key="1">
    <source>
        <dbReference type="SAM" id="Coils"/>
    </source>
</evidence>
<keyword evidence="1" id="KW-0175">Coiled coil</keyword>
<reference evidence="2" key="1">
    <citation type="submission" date="2021-10" db="EMBL/GenBank/DDBJ databases">
        <authorList>
            <person name="Piombo E."/>
        </authorList>
    </citation>
    <scope>NUCLEOTIDE SEQUENCE</scope>
</reference>
<feature type="coiled-coil region" evidence="1">
    <location>
        <begin position="45"/>
        <end position="72"/>
    </location>
</feature>
<dbReference type="OrthoDB" id="10344274at2759"/>
<evidence type="ECO:0000313" key="2">
    <source>
        <dbReference type="EMBL" id="CAH0027793.1"/>
    </source>
</evidence>
<evidence type="ECO:0000313" key="3">
    <source>
        <dbReference type="Proteomes" id="UP000696573"/>
    </source>
</evidence>
<dbReference type="Proteomes" id="UP000696573">
    <property type="component" value="Unassembled WGS sequence"/>
</dbReference>
<proteinExistence type="predicted"/>
<sequence>MNQWPSETSLNLCSEVIKPLWYPFYLIFEYLLHPVWSSLYPLSAYHEERREQKRLEAAAKRLDDEFQQLQVKNHHKFPATSASTCPSGPLFSKVPFDVRRQILIEAFGAQTVHLDLDVVEKTRGQRKVKSWQWMNCVCHSERLDLPHESLDRRHFLHRGTQRDPLACPGSQRKPSHLGRCPTDSHVGYYRVGKRELTLPGFEILGNQSSEALIRKYACSYEEGIEVLYRTNTIHIESLSLLRGMHEFVAPYKMALITSFTITIDLNLMIFDEIFGGLSPKVCPNPFRFTSLARLHIICAIKYSLVYLIDLLVPRISSWRTAVHVFCASWEVYTAVDLNLAENQGVDKTKLHWADV</sequence>
<comment type="caution">
    <text evidence="2">The sequence shown here is derived from an EMBL/GenBank/DDBJ whole genome shotgun (WGS) entry which is preliminary data.</text>
</comment>
<organism evidence="2 3">
    <name type="scientific">Clonostachys rhizophaga</name>
    <dbReference type="NCBI Taxonomy" id="160324"/>
    <lineage>
        <taxon>Eukaryota</taxon>
        <taxon>Fungi</taxon>
        <taxon>Dikarya</taxon>
        <taxon>Ascomycota</taxon>
        <taxon>Pezizomycotina</taxon>
        <taxon>Sordariomycetes</taxon>
        <taxon>Hypocreomycetidae</taxon>
        <taxon>Hypocreales</taxon>
        <taxon>Bionectriaceae</taxon>
        <taxon>Clonostachys</taxon>
    </lineage>
</organism>
<accession>A0A9N9VTX5</accession>
<protein>
    <submittedName>
        <fullName evidence="2">Uncharacterized protein</fullName>
    </submittedName>
</protein>
<dbReference type="EMBL" id="CABFNQ020000730">
    <property type="protein sequence ID" value="CAH0027793.1"/>
    <property type="molecule type" value="Genomic_DNA"/>
</dbReference>
<dbReference type="AlphaFoldDB" id="A0A9N9VTX5"/>
<feature type="non-terminal residue" evidence="2">
    <location>
        <position position="1"/>
    </location>
</feature>
<gene>
    <name evidence="2" type="ORF">CRHIZ90672A_00001761</name>
</gene>
<keyword evidence="3" id="KW-1185">Reference proteome</keyword>